<dbReference type="SUPFAM" id="SSF56672">
    <property type="entry name" value="DNA/RNA polymerases"/>
    <property type="match status" value="1"/>
</dbReference>
<reference evidence="9" key="1">
    <citation type="journal article" date="2024" name="Microb. Genom.">
        <title>The hidden RNA viruses in Blattodea (cockroach and termite).</title>
        <authorList>
            <person name="Fan J."/>
            <person name="Jiang S."/>
            <person name="Li W."/>
            <person name="Li J."/>
            <person name="Pang R."/>
            <person name="Wu H."/>
        </authorList>
    </citation>
    <scope>NUCLEOTIDE SEQUENCE</scope>
    <source>
        <strain evidence="9">CN2002-03</strain>
    </source>
</reference>
<dbReference type="InterPro" id="IPR043502">
    <property type="entry name" value="DNA/RNA_pol_sf"/>
</dbReference>
<keyword evidence="2" id="KW-1048">Host nucleus</keyword>
<dbReference type="Pfam" id="PF01728">
    <property type="entry name" value="FtsJ"/>
    <property type="match status" value="1"/>
</dbReference>
<dbReference type="GO" id="GO:0003723">
    <property type="term" value="F:RNA binding"/>
    <property type="evidence" value="ECO:0007669"/>
    <property type="project" value="UniProtKB-KW"/>
</dbReference>
<evidence type="ECO:0000313" key="9">
    <source>
        <dbReference type="EMBL" id="DBA56709.1"/>
    </source>
</evidence>
<dbReference type="GO" id="GO:0032259">
    <property type="term" value="P:methylation"/>
    <property type="evidence" value="ECO:0007669"/>
    <property type="project" value="InterPro"/>
</dbReference>
<dbReference type="GO" id="GO:0008168">
    <property type="term" value="F:methyltransferase activity"/>
    <property type="evidence" value="ECO:0007669"/>
    <property type="project" value="InterPro"/>
</dbReference>
<dbReference type="GO" id="GO:0039694">
    <property type="term" value="P:viral RNA genome replication"/>
    <property type="evidence" value="ECO:0007669"/>
    <property type="project" value="InterPro"/>
</dbReference>
<keyword evidence="5" id="KW-0548">Nucleotidyltransferase</keyword>
<dbReference type="GO" id="GO:0006351">
    <property type="term" value="P:DNA-templated transcription"/>
    <property type="evidence" value="ECO:0007669"/>
    <property type="project" value="InterPro"/>
</dbReference>
<keyword evidence="7" id="KW-0693">Viral RNA replication</keyword>
<dbReference type="Pfam" id="PF00680">
    <property type="entry name" value="RdRP_1"/>
    <property type="match status" value="1"/>
</dbReference>
<evidence type="ECO:0000256" key="2">
    <source>
        <dbReference type="ARBA" id="ARBA00022562"/>
    </source>
</evidence>
<proteinExistence type="predicted"/>
<dbReference type="GO" id="GO:0003968">
    <property type="term" value="F:RNA-directed RNA polymerase activity"/>
    <property type="evidence" value="ECO:0007669"/>
    <property type="project" value="InterPro"/>
</dbReference>
<name>A0AAT9JF90_9VIRU</name>
<dbReference type="InterPro" id="IPR029063">
    <property type="entry name" value="SAM-dependent_MTases_sf"/>
</dbReference>
<keyword evidence="6" id="KW-0694">RNA-binding</keyword>
<evidence type="ECO:0000256" key="1">
    <source>
        <dbReference type="ARBA" id="ARBA00004147"/>
    </source>
</evidence>
<protein>
    <recommendedName>
        <fullName evidence="8">RdRp catalytic domain-containing protein</fullName>
    </recommendedName>
</protein>
<evidence type="ECO:0000259" key="8">
    <source>
        <dbReference type="PROSITE" id="PS50507"/>
    </source>
</evidence>
<dbReference type="SUPFAM" id="SSF53335">
    <property type="entry name" value="S-adenosyl-L-methionine-dependent methyltransferases"/>
    <property type="match status" value="1"/>
</dbReference>
<evidence type="ECO:0000256" key="6">
    <source>
        <dbReference type="ARBA" id="ARBA00022884"/>
    </source>
</evidence>
<dbReference type="GO" id="GO:0042025">
    <property type="term" value="C:host cell nucleus"/>
    <property type="evidence" value="ECO:0007669"/>
    <property type="project" value="UniProtKB-SubCell"/>
</dbReference>
<comment type="subcellular location">
    <subcellularLocation>
        <location evidence="1">Host nucleus</location>
    </subcellularLocation>
</comment>
<dbReference type="InterPro" id="IPR007094">
    <property type="entry name" value="RNA-dir_pol_PSvirus"/>
</dbReference>
<keyword evidence="3" id="KW-0507">mRNA processing</keyword>
<dbReference type="Gene3D" id="3.40.50.150">
    <property type="entry name" value="Vaccinia Virus protein VP39"/>
    <property type="match status" value="1"/>
</dbReference>
<dbReference type="Gene3D" id="3.30.70.270">
    <property type="match status" value="1"/>
</dbReference>
<evidence type="ECO:0000256" key="3">
    <source>
        <dbReference type="ARBA" id="ARBA00022664"/>
    </source>
</evidence>
<feature type="domain" description="RdRp catalytic" evidence="8">
    <location>
        <begin position="316"/>
        <end position="442"/>
    </location>
</feature>
<dbReference type="EMBL" id="BK067173">
    <property type="protein sequence ID" value="DBA56709.1"/>
    <property type="molecule type" value="Genomic_RNA"/>
</dbReference>
<accession>A0AAT9JF90</accession>
<sequence>MFRGLAINLILLALSYLTFTRLTLPLRVKVWTTLGTIALALCLRMMRRLRKCYKRRLPTLDDYTRRYAPEARPRISVSMLKKCMDNPCLDYLGHHPALAHMARIQDRPRDDIFLHAARDILSAADYDEIVRWHRNNPTLPRCYSYLLKFAKKQVVCPDLIPRYRELMHQNFVSLGFFDPDLLASVREHLVSQDFENLKFDPSSAVGLPLDCKYNRKRDAFPEAAALARQMMEQDPTTFPMFWRTAGRGKLHRDPNADTARMVEYLGFQWYLIFALYTEPITQRMVSNCGKTSSFLGHSWFHKGAQRLFDELHHEDAHYWNADISGWDASVQPELLTCLRDEHLSVIRAALGENHPLLAYWIRIISYGYENLINSVIVMPDGHAFMTHQGMKSGWNMTSVDNTLLHMPIVQMLFENLGAKVYKSCVYGDDNLTSFVMPPHVDENTFVKYVESLYAAFGFTLNPVSTLVKDIHSVNFLMKRFTESSLGVFPTRDPIENYIRLAYPDVYSLHYTTGPLHTAQRIAGHYIDNFCEPSCRETLRKILKLITSSYGLGDFHIIPRRYLSRLSSRDQNLLGNALPTDSKIAELYGYPLRENDYSFAMYTMLVNDSLAPPSNAPSNTDPLDYRRNVDIVNSFSEIRDSHYSKSQLYAEKRRLNPWKSRIFGGNAGLKIADILNKLSPAIFSSIKFVLDIGGHPGSMINAYRHYMPDADITSISLIPNEDVRADRPPWYKVADPRHVTQIVADAYSMENLPPADLVVIDTSPVSDEGEQPRSEAATIFNEKNLRLISSLPSQPVCIVVRSFGFHVDELNGFLRFALTHHYALTVHKPIGSYPWNNEVYMVFCRMSSTANLPSLVSCRKRLWAALFYYSGLSVRWSLLRSSFGNDDVPPDISPTVYRSRLGVG</sequence>
<dbReference type="InterPro" id="IPR043128">
    <property type="entry name" value="Rev_trsase/Diguanyl_cyclase"/>
</dbReference>
<evidence type="ECO:0000256" key="4">
    <source>
        <dbReference type="ARBA" id="ARBA00022679"/>
    </source>
</evidence>
<evidence type="ECO:0000256" key="5">
    <source>
        <dbReference type="ARBA" id="ARBA00022695"/>
    </source>
</evidence>
<dbReference type="InterPro" id="IPR002877">
    <property type="entry name" value="RNA_MeTrfase_FtsJ_dom"/>
</dbReference>
<dbReference type="GO" id="GO:0006397">
    <property type="term" value="P:mRNA processing"/>
    <property type="evidence" value="ECO:0007669"/>
    <property type="project" value="UniProtKB-KW"/>
</dbReference>
<dbReference type="PROSITE" id="PS50507">
    <property type="entry name" value="RDRP_SSRNA_POS"/>
    <property type="match status" value="1"/>
</dbReference>
<keyword evidence="4" id="KW-0808">Transferase</keyword>
<dbReference type="InterPro" id="IPR001205">
    <property type="entry name" value="RNA-dir_pol_C"/>
</dbReference>
<organism evidence="9">
    <name type="scientific">Cryptotermes domesticus cupavirus 2</name>
    <dbReference type="NCBI Taxonomy" id="3133539"/>
    <lineage>
        <taxon>Viruses</taxon>
        <taxon>Riboviria</taxon>
    </lineage>
</organism>
<evidence type="ECO:0000256" key="7">
    <source>
        <dbReference type="ARBA" id="ARBA00022953"/>
    </source>
</evidence>